<dbReference type="PANTHER" id="PTHR43084">
    <property type="entry name" value="PERSULFIDE DIOXYGENASE ETHE1"/>
    <property type="match status" value="1"/>
</dbReference>
<sequence>MYLKQFRTGGDRNFGYLAADETSRLAVAVDTSYNPGMIVEDARREGLTIRYLFSTHSHHDHTNGNEEAARLTGCTPLLYGSLCPVSGVRIEDGAELPLGALQVKVLYTPGHTDDSICLCVGDVVFTGDTLFVGKVGGTDLAEQAVTEFGSLHEKLLSLPETTRVFPGHDYGVAPESTIGHERRTNPFLLQPDLESFIGLKRNWAAYKKAHGIA</sequence>
<proteinExistence type="inferred from homology"/>
<dbReference type="Gene3D" id="3.60.15.10">
    <property type="entry name" value="Ribonuclease Z/Hydroxyacylglutathione hydrolase-like"/>
    <property type="match status" value="1"/>
</dbReference>
<gene>
    <name evidence="7" type="ordered locus">Paes_0246</name>
</gene>
<dbReference type="CDD" id="cd07723">
    <property type="entry name" value="hydroxyacylglutathione_hydrolase_MBL-fold"/>
    <property type="match status" value="1"/>
</dbReference>
<comment type="similarity">
    <text evidence="2">Belongs to the metallo-beta-lactamase superfamily. Glyoxalase II family.</text>
</comment>
<keyword evidence="3" id="KW-0479">Metal-binding</keyword>
<dbReference type="SUPFAM" id="SSF56281">
    <property type="entry name" value="Metallo-hydrolase/oxidoreductase"/>
    <property type="match status" value="1"/>
</dbReference>
<name>B4S3V7_PROA2</name>
<accession>B4S3V7</accession>
<dbReference type="STRING" id="290512.Paes_0246"/>
<protein>
    <submittedName>
        <fullName evidence="7">Beta-lactamase domain protein</fullName>
    </submittedName>
</protein>
<dbReference type="GO" id="GO:0050313">
    <property type="term" value="F:sulfur dioxygenase activity"/>
    <property type="evidence" value="ECO:0007669"/>
    <property type="project" value="TreeGrafter"/>
</dbReference>
<keyword evidence="4" id="KW-0378">Hydrolase</keyword>
<dbReference type="EMBL" id="CP001108">
    <property type="protein sequence ID" value="ACF45303.1"/>
    <property type="molecule type" value="Genomic_DNA"/>
</dbReference>
<dbReference type="PANTHER" id="PTHR43084:SF1">
    <property type="entry name" value="PERSULFIDE DIOXYGENASE ETHE1, MITOCHONDRIAL"/>
    <property type="match status" value="1"/>
</dbReference>
<dbReference type="GO" id="GO:0070813">
    <property type="term" value="P:hydrogen sulfide metabolic process"/>
    <property type="evidence" value="ECO:0007669"/>
    <property type="project" value="TreeGrafter"/>
</dbReference>
<evidence type="ECO:0000313" key="7">
    <source>
        <dbReference type="EMBL" id="ACF45303.1"/>
    </source>
</evidence>
<dbReference type="HOGENOM" id="CLU_030571_5_3_10"/>
<dbReference type="SMART" id="SM00849">
    <property type="entry name" value="Lactamase_B"/>
    <property type="match status" value="1"/>
</dbReference>
<dbReference type="InterPro" id="IPR035680">
    <property type="entry name" value="Clx_II_MBL"/>
</dbReference>
<dbReference type="GO" id="GO:0046872">
    <property type="term" value="F:metal ion binding"/>
    <property type="evidence" value="ECO:0007669"/>
    <property type="project" value="UniProtKB-KW"/>
</dbReference>
<dbReference type="eggNOG" id="COG0491">
    <property type="taxonomic scope" value="Bacteria"/>
</dbReference>
<evidence type="ECO:0000256" key="5">
    <source>
        <dbReference type="ARBA" id="ARBA00022833"/>
    </source>
</evidence>
<evidence type="ECO:0000256" key="2">
    <source>
        <dbReference type="ARBA" id="ARBA00006759"/>
    </source>
</evidence>
<evidence type="ECO:0000256" key="1">
    <source>
        <dbReference type="ARBA" id="ARBA00001947"/>
    </source>
</evidence>
<evidence type="ECO:0000313" key="8">
    <source>
        <dbReference type="Proteomes" id="UP000002725"/>
    </source>
</evidence>
<keyword evidence="5" id="KW-0862">Zinc</keyword>
<evidence type="ECO:0000256" key="3">
    <source>
        <dbReference type="ARBA" id="ARBA00022723"/>
    </source>
</evidence>
<dbReference type="AlphaFoldDB" id="B4S3V7"/>
<organism evidence="7 8">
    <name type="scientific">Prosthecochloris aestuarii (strain DSM 271 / SK 413)</name>
    <dbReference type="NCBI Taxonomy" id="290512"/>
    <lineage>
        <taxon>Bacteria</taxon>
        <taxon>Pseudomonadati</taxon>
        <taxon>Chlorobiota</taxon>
        <taxon>Chlorobiia</taxon>
        <taxon>Chlorobiales</taxon>
        <taxon>Chlorobiaceae</taxon>
        <taxon>Prosthecochloris</taxon>
    </lineage>
</organism>
<evidence type="ECO:0000256" key="4">
    <source>
        <dbReference type="ARBA" id="ARBA00022801"/>
    </source>
</evidence>
<feature type="domain" description="Metallo-beta-lactamase" evidence="6">
    <location>
        <begin position="12"/>
        <end position="168"/>
    </location>
</feature>
<dbReference type="Pfam" id="PF00753">
    <property type="entry name" value="Lactamase_B"/>
    <property type="match status" value="1"/>
</dbReference>
<reference evidence="7" key="1">
    <citation type="submission" date="2008-06" db="EMBL/GenBank/DDBJ databases">
        <title>Complete sequence of chromosome of Prosthecochloris aestuarii DSM 271.</title>
        <authorList>
            <consortium name="US DOE Joint Genome Institute"/>
            <person name="Lucas S."/>
            <person name="Copeland A."/>
            <person name="Lapidus A."/>
            <person name="Glavina del Rio T."/>
            <person name="Dalin E."/>
            <person name="Tice H."/>
            <person name="Bruce D."/>
            <person name="Goodwin L."/>
            <person name="Pitluck S."/>
            <person name="Schmutz J."/>
            <person name="Larimer F."/>
            <person name="Land M."/>
            <person name="Hauser L."/>
            <person name="Kyrpides N."/>
            <person name="Anderson I."/>
            <person name="Liu Z."/>
            <person name="Li T."/>
            <person name="Zhao F."/>
            <person name="Overmann J."/>
            <person name="Bryant D.A."/>
            <person name="Richardson P."/>
        </authorList>
    </citation>
    <scope>NUCLEOTIDE SEQUENCE [LARGE SCALE GENOMIC DNA]</scope>
    <source>
        <strain evidence="7">DSM 271</strain>
    </source>
</reference>
<dbReference type="GO" id="GO:0016787">
    <property type="term" value="F:hydrolase activity"/>
    <property type="evidence" value="ECO:0007669"/>
    <property type="project" value="UniProtKB-KW"/>
</dbReference>
<dbReference type="RefSeq" id="WP_012504840.1">
    <property type="nucleotide sequence ID" value="NC_011059.1"/>
</dbReference>
<evidence type="ECO:0000259" key="6">
    <source>
        <dbReference type="SMART" id="SM00849"/>
    </source>
</evidence>
<dbReference type="GO" id="GO:0006749">
    <property type="term" value="P:glutathione metabolic process"/>
    <property type="evidence" value="ECO:0007669"/>
    <property type="project" value="TreeGrafter"/>
</dbReference>
<dbReference type="InterPro" id="IPR001279">
    <property type="entry name" value="Metallo-B-lactamas"/>
</dbReference>
<dbReference type="InterPro" id="IPR036866">
    <property type="entry name" value="RibonucZ/Hydroxyglut_hydro"/>
</dbReference>
<dbReference type="Proteomes" id="UP000002725">
    <property type="component" value="Chromosome"/>
</dbReference>
<comment type="cofactor">
    <cofactor evidence="1">
        <name>Zn(2+)</name>
        <dbReference type="ChEBI" id="CHEBI:29105"/>
    </cofactor>
</comment>
<dbReference type="KEGG" id="paa:Paes_0246"/>
<keyword evidence="8" id="KW-1185">Reference proteome</keyword>
<dbReference type="InterPro" id="IPR051682">
    <property type="entry name" value="Mito_Persulfide_Diox"/>
</dbReference>